<sequence length="153" mass="16059">MPSALSASAARRLRESLDEQLSALGEAPFEGGDEAAVAACAQAVLRAEEPLRAAVKAAVRGTLAVLSDRAPGHSLEVRVPPYGAVQVIEGPRHTRGTPPGVVETEPFTWLRLVTGHTPWEQAVSEHLVQASGARSDLSGHLPLWSAPPRVVPG</sequence>
<protein>
    <submittedName>
        <fullName evidence="2">Sterol carrier family protein</fullName>
    </submittedName>
</protein>
<dbReference type="Proteomes" id="UP001356095">
    <property type="component" value="Unassembled WGS sequence"/>
</dbReference>
<accession>A0ABU7KB18</accession>
<organism evidence="2 3">
    <name type="scientific">Nocardiopsis codii</name>
    <dbReference type="NCBI Taxonomy" id="3065942"/>
    <lineage>
        <taxon>Bacteria</taxon>
        <taxon>Bacillati</taxon>
        <taxon>Actinomycetota</taxon>
        <taxon>Actinomycetes</taxon>
        <taxon>Streptosporangiales</taxon>
        <taxon>Nocardiopsidaceae</taxon>
        <taxon>Nocardiopsis</taxon>
    </lineage>
</organism>
<evidence type="ECO:0000259" key="1">
    <source>
        <dbReference type="Pfam" id="PF17844"/>
    </source>
</evidence>
<gene>
    <name evidence="2" type="ORF">Q8791_19550</name>
</gene>
<dbReference type="Pfam" id="PF17844">
    <property type="entry name" value="SCP_3"/>
    <property type="match status" value="1"/>
</dbReference>
<name>A0ABU7KB18_9ACTN</name>
<dbReference type="Gene3D" id="3.30.1050.40">
    <property type="match status" value="1"/>
</dbReference>
<keyword evidence="3" id="KW-1185">Reference proteome</keyword>
<dbReference type="InterPro" id="IPR041629">
    <property type="entry name" value="SCP_3"/>
</dbReference>
<evidence type="ECO:0000313" key="2">
    <source>
        <dbReference type="EMBL" id="MEE2039418.1"/>
    </source>
</evidence>
<feature type="domain" description="Bacterial SCP orthologue" evidence="1">
    <location>
        <begin position="52"/>
        <end position="143"/>
    </location>
</feature>
<evidence type="ECO:0000313" key="3">
    <source>
        <dbReference type="Proteomes" id="UP001356095"/>
    </source>
</evidence>
<dbReference type="RefSeq" id="WP_330093188.1">
    <property type="nucleotide sequence ID" value="NZ_JAUZMY010000019.1"/>
</dbReference>
<dbReference type="EMBL" id="JAUZMY010000019">
    <property type="protein sequence ID" value="MEE2039418.1"/>
    <property type="molecule type" value="Genomic_DNA"/>
</dbReference>
<comment type="caution">
    <text evidence="2">The sequence shown here is derived from an EMBL/GenBank/DDBJ whole genome shotgun (WGS) entry which is preliminary data.</text>
</comment>
<proteinExistence type="predicted"/>
<reference evidence="2 3" key="1">
    <citation type="submission" date="2023-08" db="EMBL/GenBank/DDBJ databases">
        <authorList>
            <person name="Girao M."/>
            <person name="Carvalho M.F."/>
        </authorList>
    </citation>
    <scope>NUCLEOTIDE SEQUENCE [LARGE SCALE GENOMIC DNA]</scope>
    <source>
        <strain evidence="2 3">CT-R113</strain>
    </source>
</reference>